<dbReference type="EMBL" id="CP001823">
    <property type="protein sequence ID" value="ACZ38417.1"/>
    <property type="molecule type" value="Genomic_DNA"/>
</dbReference>
<dbReference type="Gene3D" id="3.40.50.150">
    <property type="entry name" value="Vaccinia Virus protein VP39"/>
    <property type="match status" value="1"/>
</dbReference>
<evidence type="ECO:0000259" key="3">
    <source>
        <dbReference type="Pfam" id="PF13649"/>
    </source>
</evidence>
<dbReference type="GO" id="GO:0032259">
    <property type="term" value="P:methylation"/>
    <property type="evidence" value="ECO:0007669"/>
    <property type="project" value="UniProtKB-KW"/>
</dbReference>
<evidence type="ECO:0000313" key="4">
    <source>
        <dbReference type="EMBL" id="ACZ38417.1"/>
    </source>
</evidence>
<evidence type="ECO:0000256" key="2">
    <source>
        <dbReference type="ARBA" id="ARBA00022679"/>
    </source>
</evidence>
<gene>
    <name evidence="4" type="ordered locus">Sthe_0981</name>
</gene>
<dbReference type="InterPro" id="IPR029063">
    <property type="entry name" value="SAM-dependent_MTases_sf"/>
</dbReference>
<keyword evidence="1 4" id="KW-0489">Methyltransferase</keyword>
<feature type="domain" description="Methyltransferase" evidence="3">
    <location>
        <begin position="37"/>
        <end position="135"/>
    </location>
</feature>
<reference evidence="5" key="1">
    <citation type="submission" date="2009-11" db="EMBL/GenBank/DDBJ databases">
        <title>The complete chromosome 1 of Sphaerobacter thermophilus DSM 20745.</title>
        <authorList>
            <person name="Lucas S."/>
            <person name="Copeland A."/>
            <person name="Lapidus A."/>
            <person name="Glavina del Rio T."/>
            <person name="Dalin E."/>
            <person name="Tice H."/>
            <person name="Bruce D."/>
            <person name="Goodwin L."/>
            <person name="Pitluck S."/>
            <person name="Kyrpides N."/>
            <person name="Mavromatis K."/>
            <person name="Ivanova N."/>
            <person name="Mikhailova N."/>
            <person name="LaButti K.M."/>
            <person name="Clum A."/>
            <person name="Sun H.I."/>
            <person name="Brettin T."/>
            <person name="Detter J.C."/>
            <person name="Han C."/>
            <person name="Larimer F."/>
            <person name="Land M."/>
            <person name="Hauser L."/>
            <person name="Markowitz V."/>
            <person name="Cheng J.F."/>
            <person name="Hugenholtz P."/>
            <person name="Woyke T."/>
            <person name="Wu D."/>
            <person name="Steenblock K."/>
            <person name="Schneider S."/>
            <person name="Pukall R."/>
            <person name="Goeker M."/>
            <person name="Klenk H.P."/>
            <person name="Eisen J.A."/>
        </authorList>
    </citation>
    <scope>NUCLEOTIDE SEQUENCE [LARGE SCALE GENOMIC DNA]</scope>
    <source>
        <strain evidence="5">ATCC 49802 / DSM 20745 / S 6022</strain>
    </source>
</reference>
<dbReference type="PANTHER" id="PTHR43861">
    <property type="entry name" value="TRANS-ACONITATE 2-METHYLTRANSFERASE-RELATED"/>
    <property type="match status" value="1"/>
</dbReference>
<dbReference type="HOGENOM" id="CLU_069129_7_0_0"/>
<accession>D1C2F0</accession>
<dbReference type="InterPro" id="IPR041698">
    <property type="entry name" value="Methyltransf_25"/>
</dbReference>
<name>D1C2F0_SPHTD</name>
<dbReference type="STRING" id="479434.Sthe_0981"/>
<dbReference type="PANTHER" id="PTHR43861:SF1">
    <property type="entry name" value="TRANS-ACONITATE 2-METHYLTRANSFERASE"/>
    <property type="match status" value="1"/>
</dbReference>
<dbReference type="CDD" id="cd02440">
    <property type="entry name" value="AdoMet_MTases"/>
    <property type="match status" value="1"/>
</dbReference>
<dbReference type="KEGG" id="sti:Sthe_0981"/>
<dbReference type="RefSeq" id="WP_012871464.1">
    <property type="nucleotide sequence ID" value="NC_013523.1"/>
</dbReference>
<dbReference type="SUPFAM" id="SSF53335">
    <property type="entry name" value="S-adenosyl-L-methionine-dependent methyltransferases"/>
    <property type="match status" value="1"/>
</dbReference>
<dbReference type="eggNOG" id="COG2226">
    <property type="taxonomic scope" value="Bacteria"/>
</dbReference>
<dbReference type="Proteomes" id="UP000002027">
    <property type="component" value="Chromosome 1"/>
</dbReference>
<dbReference type="InParanoid" id="D1C2F0"/>
<evidence type="ECO:0000256" key="1">
    <source>
        <dbReference type="ARBA" id="ARBA00022603"/>
    </source>
</evidence>
<evidence type="ECO:0000313" key="5">
    <source>
        <dbReference type="Proteomes" id="UP000002027"/>
    </source>
</evidence>
<dbReference type="OrthoDB" id="9811589at2"/>
<dbReference type="AlphaFoldDB" id="D1C2F0"/>
<protein>
    <submittedName>
        <fullName evidence="4">Methyltransferase type 11</fullName>
    </submittedName>
</protein>
<dbReference type="GO" id="GO:0008168">
    <property type="term" value="F:methyltransferase activity"/>
    <property type="evidence" value="ECO:0007669"/>
    <property type="project" value="UniProtKB-KW"/>
</dbReference>
<organism evidence="4 5">
    <name type="scientific">Sphaerobacter thermophilus (strain ATCC 49802 / DSM 20745 / KCCM 41009 / NCIMB 13125 / S 6022)</name>
    <dbReference type="NCBI Taxonomy" id="479434"/>
    <lineage>
        <taxon>Bacteria</taxon>
        <taxon>Pseudomonadati</taxon>
        <taxon>Thermomicrobiota</taxon>
        <taxon>Thermomicrobia</taxon>
        <taxon>Sphaerobacterales</taxon>
        <taxon>Sphaerobacterineae</taxon>
        <taxon>Sphaerobacteraceae</taxon>
        <taxon>Sphaerobacter</taxon>
    </lineage>
</organism>
<keyword evidence="5" id="KW-1185">Reference proteome</keyword>
<reference evidence="4 5" key="2">
    <citation type="journal article" date="2010" name="Stand. Genomic Sci.">
        <title>Complete genome sequence of Desulfohalobium retbaense type strain (HR(100)).</title>
        <authorList>
            <person name="Spring S."/>
            <person name="Nolan M."/>
            <person name="Lapidus A."/>
            <person name="Glavina Del Rio T."/>
            <person name="Copeland A."/>
            <person name="Tice H."/>
            <person name="Cheng J.F."/>
            <person name="Lucas S."/>
            <person name="Land M."/>
            <person name="Chen F."/>
            <person name="Bruce D."/>
            <person name="Goodwin L."/>
            <person name="Pitluck S."/>
            <person name="Ivanova N."/>
            <person name="Mavromatis K."/>
            <person name="Mikhailova N."/>
            <person name="Pati A."/>
            <person name="Chen A."/>
            <person name="Palaniappan K."/>
            <person name="Hauser L."/>
            <person name="Chang Y.J."/>
            <person name="Jeffries C.D."/>
            <person name="Munk C."/>
            <person name="Kiss H."/>
            <person name="Chain P."/>
            <person name="Han C."/>
            <person name="Brettin T."/>
            <person name="Detter J.C."/>
            <person name="Schuler E."/>
            <person name="Goker M."/>
            <person name="Rohde M."/>
            <person name="Bristow J."/>
            <person name="Eisen J.A."/>
            <person name="Markowitz V."/>
            <person name="Hugenholtz P."/>
            <person name="Kyrpides N.C."/>
            <person name="Klenk H.P."/>
        </authorList>
    </citation>
    <scope>NUCLEOTIDE SEQUENCE [LARGE SCALE GENOMIC DNA]</scope>
    <source>
        <strain evidence="5">ATCC 49802 / DSM 20745 / S 6022</strain>
    </source>
</reference>
<dbReference type="Pfam" id="PF13649">
    <property type="entry name" value="Methyltransf_25"/>
    <property type="match status" value="1"/>
</dbReference>
<sequence>MDDAYAAIAPFYDLEFGEFDADVDLYLGYADYVGSPVLELGCGTGRLLLPLARAGLQVHGIDSSPAMIARAQARLEDAGVSDVELRTGDMTDLSAYPDAHFRMVFAAINSFLHLETRERQLTALTEVRRVLHPDGIMILDIFHPTPAVLHAMDEALRVDGQWPLPTGGRVDRFSMRRVYPAEQRIETTLYYDHTEPGGSVRRTVTSYTMRYIHRFEMEGLLDQAGFVLEGVYGSYELDPLEDDSAIMLFVAHRRA</sequence>
<keyword evidence="2 4" id="KW-0808">Transferase</keyword>
<proteinExistence type="predicted"/>